<comment type="caution">
    <text evidence="1">The sequence shown here is derived from an EMBL/GenBank/DDBJ whole genome shotgun (WGS) entry which is preliminary data.</text>
</comment>
<name>A0A0V1DXW8_TRIPS</name>
<proteinExistence type="predicted"/>
<sequence>MPFVENSGVYLTKFIESYSIPFLPHPKNELRFIEVEINQIFHQERKCSQTFGHRVDNTKKVNVQDSNFNKM</sequence>
<dbReference type="Proteomes" id="UP000054632">
    <property type="component" value="Unassembled WGS sequence"/>
</dbReference>
<organism evidence="1 2">
    <name type="scientific">Trichinella pseudospiralis</name>
    <name type="common">Parasitic roundworm</name>
    <dbReference type="NCBI Taxonomy" id="6337"/>
    <lineage>
        <taxon>Eukaryota</taxon>
        <taxon>Metazoa</taxon>
        <taxon>Ecdysozoa</taxon>
        <taxon>Nematoda</taxon>
        <taxon>Enoplea</taxon>
        <taxon>Dorylaimia</taxon>
        <taxon>Trichinellida</taxon>
        <taxon>Trichinellidae</taxon>
        <taxon>Trichinella</taxon>
    </lineage>
</organism>
<dbReference type="AlphaFoldDB" id="A0A0V1DXW8"/>
<protein>
    <submittedName>
        <fullName evidence="1">Uncharacterized protein</fullName>
    </submittedName>
</protein>
<reference evidence="1 2" key="1">
    <citation type="submission" date="2015-01" db="EMBL/GenBank/DDBJ databases">
        <title>Evolution of Trichinella species and genotypes.</title>
        <authorList>
            <person name="Korhonen P.K."/>
            <person name="Edoardo P."/>
            <person name="Giuseppe L.R."/>
            <person name="Gasser R.B."/>
        </authorList>
    </citation>
    <scope>NUCLEOTIDE SEQUENCE [LARGE SCALE GENOMIC DNA]</scope>
    <source>
        <strain evidence="1">ISS13</strain>
    </source>
</reference>
<evidence type="ECO:0000313" key="2">
    <source>
        <dbReference type="Proteomes" id="UP000054632"/>
    </source>
</evidence>
<dbReference type="EMBL" id="JYDR01000170">
    <property type="protein sequence ID" value="KRY66399.1"/>
    <property type="molecule type" value="Genomic_DNA"/>
</dbReference>
<evidence type="ECO:0000313" key="1">
    <source>
        <dbReference type="EMBL" id="KRY66399.1"/>
    </source>
</evidence>
<gene>
    <name evidence="1" type="ORF">T4A_14173</name>
</gene>
<accession>A0A0V1DXW8</accession>